<dbReference type="InterPro" id="IPR023561">
    <property type="entry name" value="Carbonic_anhydrase_a-class"/>
</dbReference>
<dbReference type="InterPro" id="IPR041878">
    <property type="entry name" value="Alpha_CARP_X/XI"/>
</dbReference>
<feature type="domain" description="Alpha-carbonic anhydrase" evidence="4">
    <location>
        <begin position="78"/>
        <end position="362"/>
    </location>
</feature>
<proteinExistence type="inferred from homology"/>
<dbReference type="InterPro" id="IPR001148">
    <property type="entry name" value="CA_dom"/>
</dbReference>
<evidence type="ECO:0000313" key="6">
    <source>
        <dbReference type="Proteomes" id="UP000693946"/>
    </source>
</evidence>
<keyword evidence="6" id="KW-1185">Reference proteome</keyword>
<evidence type="ECO:0000256" key="3">
    <source>
        <dbReference type="SAM" id="MobiDB-lite"/>
    </source>
</evidence>
<gene>
    <name evidence="5" type="ORF">JOB18_015162</name>
</gene>
<dbReference type="GO" id="GO:0008270">
    <property type="term" value="F:zinc ion binding"/>
    <property type="evidence" value="ECO:0007669"/>
    <property type="project" value="InterPro"/>
</dbReference>
<organism evidence="5 6">
    <name type="scientific">Solea senegalensis</name>
    <name type="common">Senegalese sole</name>
    <dbReference type="NCBI Taxonomy" id="28829"/>
    <lineage>
        <taxon>Eukaryota</taxon>
        <taxon>Metazoa</taxon>
        <taxon>Chordata</taxon>
        <taxon>Craniata</taxon>
        <taxon>Vertebrata</taxon>
        <taxon>Euteleostomi</taxon>
        <taxon>Actinopterygii</taxon>
        <taxon>Neopterygii</taxon>
        <taxon>Teleostei</taxon>
        <taxon>Neoteleostei</taxon>
        <taxon>Acanthomorphata</taxon>
        <taxon>Carangaria</taxon>
        <taxon>Pleuronectiformes</taxon>
        <taxon>Pleuronectoidei</taxon>
        <taxon>Soleidae</taxon>
        <taxon>Solea</taxon>
    </lineage>
</organism>
<name>A0AAV6RRX0_SOLSE</name>
<comment type="caution">
    <text evidence="5">The sequence shown here is derived from an EMBL/GenBank/DDBJ whole genome shotgun (WGS) entry which is preliminary data.</text>
</comment>
<dbReference type="GO" id="GO:0004089">
    <property type="term" value="F:carbonate dehydratase activity"/>
    <property type="evidence" value="ECO:0007669"/>
    <property type="project" value="InterPro"/>
</dbReference>
<protein>
    <recommendedName>
        <fullName evidence="4">Alpha-carbonic anhydrase domain-containing protein</fullName>
    </recommendedName>
</protein>
<dbReference type="CDD" id="cd03121">
    <property type="entry name" value="alpha_CARP_X_XI_like"/>
    <property type="match status" value="1"/>
</dbReference>
<dbReference type="AlphaFoldDB" id="A0AAV6RRX0"/>
<dbReference type="SMART" id="SM01057">
    <property type="entry name" value="Carb_anhydrase"/>
    <property type="match status" value="1"/>
</dbReference>
<evidence type="ECO:0000256" key="2">
    <source>
        <dbReference type="ARBA" id="ARBA00010718"/>
    </source>
</evidence>
<dbReference type="GO" id="GO:0006730">
    <property type="term" value="P:one-carbon metabolic process"/>
    <property type="evidence" value="ECO:0007669"/>
    <property type="project" value="TreeGrafter"/>
</dbReference>
<dbReference type="EMBL" id="JAGKHQ010000010">
    <property type="protein sequence ID" value="KAG7506762.1"/>
    <property type="molecule type" value="Genomic_DNA"/>
</dbReference>
<dbReference type="PANTHER" id="PTHR18952">
    <property type="entry name" value="CARBONIC ANHYDRASE"/>
    <property type="match status" value="1"/>
</dbReference>
<dbReference type="Proteomes" id="UP000693946">
    <property type="component" value="Linkage Group LG18"/>
</dbReference>
<dbReference type="FunFam" id="3.10.200.10:FF:000002">
    <property type="entry name" value="Carbonic anhydrase-related protein 10"/>
    <property type="match status" value="1"/>
</dbReference>
<feature type="region of interest" description="Disordered" evidence="3">
    <location>
        <begin position="19"/>
        <end position="40"/>
    </location>
</feature>
<evidence type="ECO:0000256" key="1">
    <source>
        <dbReference type="ARBA" id="ARBA00002258"/>
    </source>
</evidence>
<accession>A0AAV6RRX0</accession>
<evidence type="ECO:0000313" key="5">
    <source>
        <dbReference type="EMBL" id="KAG7506762.1"/>
    </source>
</evidence>
<sequence length="389" mass="43894">MDALRPDDAAHISGRRTPITAAPYCSGQTDRQTRQSKTKSATNLPLSLSCYLQNKLLTTAEVKLVASAQPHPPKIHEGWWAYKEVVQGSFVPVPSFWGLVNSAWNMCSVGKRQSPVNIETSHMIFDPFLKPIKLNTGGRKVGGTMYNTGRHVSLRLDKEHLVNISGGPMTYSHRLEEIRLHFGSEDGQGSEHLLNGQAFSGEVQLIHYNHELYTNYTEAARSPNGLVIVSIFMKVSLITLSLSVSNVSIAETSNTFLNRMLNRDTITRITYKNDAYLLTGLNIEEIYPDTSSFITYDGSMTIPPCFETATWILMNKPVYLTRMQMHSLRLLSQNQPSQIFLSMSDNVRPVQPLNNRCIRTNINFSVQGKDCPNNRVQKLQYRVNEWLLK</sequence>
<evidence type="ECO:0000259" key="4">
    <source>
        <dbReference type="PROSITE" id="PS51144"/>
    </source>
</evidence>
<comment type="function">
    <text evidence="1">Does not have a catalytic activity.</text>
</comment>
<comment type="similarity">
    <text evidence="2">Belongs to the alpha-carbonic anhydrase family.</text>
</comment>
<dbReference type="PANTHER" id="PTHR18952:SF208">
    <property type="entry name" value="CARBONIC ANHYDRASE XA-RELATED"/>
    <property type="match status" value="1"/>
</dbReference>
<reference evidence="5 6" key="1">
    <citation type="journal article" date="2021" name="Sci. Rep.">
        <title>Chromosome anchoring in Senegalese sole (Solea senegalensis) reveals sex-associated markers and genome rearrangements in flatfish.</title>
        <authorList>
            <person name="Guerrero-Cozar I."/>
            <person name="Gomez-Garrido J."/>
            <person name="Berbel C."/>
            <person name="Martinez-Blanch J.F."/>
            <person name="Alioto T."/>
            <person name="Claros M.G."/>
            <person name="Gagnaire P.A."/>
            <person name="Manchado M."/>
        </authorList>
    </citation>
    <scope>NUCLEOTIDE SEQUENCE [LARGE SCALE GENOMIC DNA]</scope>
    <source>
        <strain evidence="5">Sse05_10M</strain>
    </source>
</reference>
<dbReference type="Pfam" id="PF00194">
    <property type="entry name" value="Carb_anhydrase"/>
    <property type="match status" value="1"/>
</dbReference>
<dbReference type="PROSITE" id="PS51144">
    <property type="entry name" value="ALPHA_CA_2"/>
    <property type="match status" value="1"/>
</dbReference>